<sequence>MDQALPSRKVLIRWMRSGGKLRQLLVDINPMFYQSAVTQE</sequence>
<gene>
    <name evidence="1" type="ORF">F444_00030</name>
</gene>
<dbReference type="EMBL" id="ANJA01000014">
    <property type="protein sequence ID" value="ETO86429.1"/>
    <property type="molecule type" value="Genomic_DNA"/>
</dbReference>
<protein>
    <submittedName>
        <fullName evidence="1">Uncharacterized protein</fullName>
    </submittedName>
</protein>
<evidence type="ECO:0000313" key="1">
    <source>
        <dbReference type="EMBL" id="ETO86429.1"/>
    </source>
</evidence>
<proteinExistence type="predicted"/>
<accession>A0A081B5L8</accession>
<comment type="caution">
    <text evidence="1">The sequence shown here is derived from an EMBL/GenBank/DDBJ whole genome shotgun (WGS) entry which is preliminary data.</text>
</comment>
<feature type="non-terminal residue" evidence="1">
    <location>
        <position position="40"/>
    </location>
</feature>
<reference evidence="1 2" key="1">
    <citation type="submission" date="2013-11" db="EMBL/GenBank/DDBJ databases">
        <title>The Genome Sequence of Phytophthora parasitica P1976.</title>
        <authorList>
            <consortium name="The Broad Institute Genomics Platform"/>
            <person name="Russ C."/>
            <person name="Tyler B."/>
            <person name="Panabieres F."/>
            <person name="Shan W."/>
            <person name="Tripathy S."/>
            <person name="Grunwald N."/>
            <person name="Machado M."/>
            <person name="Johnson C.S."/>
            <person name="Walker B."/>
            <person name="Young S."/>
            <person name="Zeng Q."/>
            <person name="Gargeya S."/>
            <person name="Fitzgerald M."/>
            <person name="Haas B."/>
            <person name="Abouelleil A."/>
            <person name="Allen A.W."/>
            <person name="Alvarado L."/>
            <person name="Arachchi H.M."/>
            <person name="Berlin A.M."/>
            <person name="Chapman S.B."/>
            <person name="Gainer-Dewar J."/>
            <person name="Goldberg J."/>
            <person name="Griggs A."/>
            <person name="Gujja S."/>
            <person name="Hansen M."/>
            <person name="Howarth C."/>
            <person name="Imamovic A."/>
            <person name="Ireland A."/>
            <person name="Larimer J."/>
            <person name="McCowan C."/>
            <person name="Murphy C."/>
            <person name="Pearson M."/>
            <person name="Poon T.W."/>
            <person name="Priest M."/>
            <person name="Roberts A."/>
            <person name="Saif S."/>
            <person name="Shea T."/>
            <person name="Sisk P."/>
            <person name="Sykes S."/>
            <person name="Wortman J."/>
            <person name="Nusbaum C."/>
            <person name="Birren B."/>
        </authorList>
    </citation>
    <scope>NUCLEOTIDE SEQUENCE [LARGE SCALE GENOMIC DNA]</scope>
    <source>
        <strain evidence="1 2">P1976</strain>
    </source>
</reference>
<name>A0A081B5L8_PHYNI</name>
<dbReference type="Proteomes" id="UP000028582">
    <property type="component" value="Unassembled WGS sequence"/>
</dbReference>
<organism evidence="1 2">
    <name type="scientific">Phytophthora nicotianae P1976</name>
    <dbReference type="NCBI Taxonomy" id="1317066"/>
    <lineage>
        <taxon>Eukaryota</taxon>
        <taxon>Sar</taxon>
        <taxon>Stramenopiles</taxon>
        <taxon>Oomycota</taxon>
        <taxon>Peronosporomycetes</taxon>
        <taxon>Peronosporales</taxon>
        <taxon>Peronosporaceae</taxon>
        <taxon>Phytophthora</taxon>
    </lineage>
</organism>
<evidence type="ECO:0000313" key="2">
    <source>
        <dbReference type="Proteomes" id="UP000028582"/>
    </source>
</evidence>
<dbReference type="AlphaFoldDB" id="A0A081B5L8"/>